<gene>
    <name evidence="10" type="primary">106055749</name>
</gene>
<dbReference type="VEuPathDB" id="VectorBase:BGLAX_039454"/>
<dbReference type="InterPro" id="IPR027417">
    <property type="entry name" value="P-loop_NTPase"/>
</dbReference>
<proteinExistence type="inferred from homology"/>
<comment type="subcellular location">
    <subcellularLocation>
        <location evidence="1">Golgi apparatus membrane</location>
        <topology evidence="1">Single-pass type II membrane protein</topology>
    </subcellularLocation>
</comment>
<name>A0A2C9JFL7_BIOGL</name>
<evidence type="ECO:0000313" key="11">
    <source>
        <dbReference type="Proteomes" id="UP000076420"/>
    </source>
</evidence>
<keyword evidence="5" id="KW-0735">Signal-anchor</keyword>
<dbReference type="PANTHER" id="PTHR14647">
    <property type="entry name" value="GALACTOSE-3-O-SULFOTRANSFERASE"/>
    <property type="match status" value="1"/>
</dbReference>
<dbReference type="GO" id="GO:0000139">
    <property type="term" value="C:Golgi membrane"/>
    <property type="evidence" value="ECO:0007669"/>
    <property type="project" value="UniProtKB-SubCell"/>
</dbReference>
<dbReference type="VEuPathDB" id="VectorBase:BGLB001821"/>
<dbReference type="InterPro" id="IPR009729">
    <property type="entry name" value="Gal-3-0_sulfotransfrase"/>
</dbReference>
<evidence type="ECO:0000256" key="5">
    <source>
        <dbReference type="ARBA" id="ARBA00022968"/>
    </source>
</evidence>
<dbReference type="RefSeq" id="XP_013067629.2">
    <property type="nucleotide sequence ID" value="XM_013212175.2"/>
</dbReference>
<evidence type="ECO:0000256" key="8">
    <source>
        <dbReference type="ARBA" id="ARBA00023136"/>
    </source>
</evidence>
<dbReference type="Proteomes" id="UP000076420">
    <property type="component" value="Unassembled WGS sequence"/>
</dbReference>
<dbReference type="PANTHER" id="PTHR14647:SF87">
    <property type="entry name" value="PUTATIVE-RELATED"/>
    <property type="match status" value="1"/>
</dbReference>
<accession>A0A2C9JFL7</accession>
<reference evidence="10" key="1">
    <citation type="submission" date="2020-05" db="UniProtKB">
        <authorList>
            <consortium name="EnsemblMetazoa"/>
        </authorList>
    </citation>
    <scope>IDENTIFICATION</scope>
    <source>
        <strain evidence="10">BB02</strain>
    </source>
</reference>
<evidence type="ECO:0000256" key="7">
    <source>
        <dbReference type="ARBA" id="ARBA00023034"/>
    </source>
</evidence>
<evidence type="ECO:0000256" key="1">
    <source>
        <dbReference type="ARBA" id="ARBA00004323"/>
    </source>
</evidence>
<dbReference type="GO" id="GO:0009247">
    <property type="term" value="P:glycolipid biosynthetic process"/>
    <property type="evidence" value="ECO:0007669"/>
    <property type="project" value="InterPro"/>
</dbReference>
<dbReference type="EnsemblMetazoa" id="BGLB001821-RB">
    <property type="protein sequence ID" value="BGLB001821-PB"/>
    <property type="gene ID" value="BGLB001821"/>
</dbReference>
<dbReference type="KEGG" id="bgt:106055749"/>
<evidence type="ECO:0000313" key="10">
    <source>
        <dbReference type="EnsemblMetazoa" id="BGLB001821-PB"/>
    </source>
</evidence>
<evidence type="ECO:0000256" key="2">
    <source>
        <dbReference type="ARBA" id="ARBA00008124"/>
    </source>
</evidence>
<dbReference type="Gene3D" id="3.40.50.300">
    <property type="entry name" value="P-loop containing nucleotide triphosphate hydrolases"/>
    <property type="match status" value="1"/>
</dbReference>
<keyword evidence="8" id="KW-0472">Membrane</keyword>
<organism evidence="10 11">
    <name type="scientific">Biomphalaria glabrata</name>
    <name type="common">Bloodfluke planorb</name>
    <name type="synonym">Freshwater snail</name>
    <dbReference type="NCBI Taxonomy" id="6526"/>
    <lineage>
        <taxon>Eukaryota</taxon>
        <taxon>Metazoa</taxon>
        <taxon>Spiralia</taxon>
        <taxon>Lophotrochozoa</taxon>
        <taxon>Mollusca</taxon>
        <taxon>Gastropoda</taxon>
        <taxon>Heterobranchia</taxon>
        <taxon>Euthyneura</taxon>
        <taxon>Panpulmonata</taxon>
        <taxon>Hygrophila</taxon>
        <taxon>Lymnaeoidea</taxon>
        <taxon>Planorbidae</taxon>
        <taxon>Biomphalaria</taxon>
    </lineage>
</organism>
<dbReference type="AlphaFoldDB" id="A0A2C9JFL7"/>
<keyword evidence="3" id="KW-0808">Transferase</keyword>
<evidence type="ECO:0000256" key="6">
    <source>
        <dbReference type="ARBA" id="ARBA00022989"/>
    </source>
</evidence>
<evidence type="ECO:0000256" key="9">
    <source>
        <dbReference type="ARBA" id="ARBA00023180"/>
    </source>
</evidence>
<dbReference type="Pfam" id="PF06990">
    <property type="entry name" value="Gal-3-0_sulfotr"/>
    <property type="match status" value="1"/>
</dbReference>
<evidence type="ECO:0000256" key="3">
    <source>
        <dbReference type="ARBA" id="ARBA00022679"/>
    </source>
</evidence>
<keyword evidence="7" id="KW-0333">Golgi apparatus</keyword>
<evidence type="ECO:0000256" key="4">
    <source>
        <dbReference type="ARBA" id="ARBA00022692"/>
    </source>
</evidence>
<keyword evidence="6" id="KW-1133">Transmembrane helix</keyword>
<protein>
    <submittedName>
        <fullName evidence="10">Uncharacterized protein</fullName>
    </submittedName>
</protein>
<dbReference type="GO" id="GO:0001733">
    <property type="term" value="F:galactosylceramide sulfotransferase activity"/>
    <property type="evidence" value="ECO:0007669"/>
    <property type="project" value="InterPro"/>
</dbReference>
<comment type="similarity">
    <text evidence="2">Belongs to the galactose-3-O-sulfotransferase family.</text>
</comment>
<keyword evidence="9" id="KW-0325">Glycoprotein</keyword>
<dbReference type="OrthoDB" id="514299at2759"/>
<sequence length="372" mass="44237">MIMDKLWGYWRRCCVVILIALTTLYLFTSRNSFLDRQPWNEISSRNKLKSTPQQHIYYLKNHKTGSTTIYSILAEYCRAHELTALMPSDLHINQRPPFHSSQVMIFPGVTKYDMVFTHHVYSEDILTYLHNDTFRFTSLREPLKQFISSFVYFRNNNFTYLSNIISDDPLKTFLQNPQKYEANGYSSYTNNRQSMDLGYDLSHGFNDLAYINIFISLTEKRFDLVLITDYFDESLIVLKRKLRWSTSDILYFKKLESNESRQVLERLSDSQRTQHAQVSTADILLYQHFLKRLKEIMSKELGLPEEVKEFQSVLCRVRTFCSKVQNLNAELKIQAGRWTNEFVFMFSKCKWLTLDEILFTKYLKSLYTMRQS</sequence>
<keyword evidence="4" id="KW-0812">Transmembrane</keyword>